<dbReference type="EMBL" id="JAAIUW010000012">
    <property type="protein sequence ID" value="KAF7806203.1"/>
    <property type="molecule type" value="Genomic_DNA"/>
</dbReference>
<gene>
    <name evidence="2" type="ORF">G2W53_038364</name>
</gene>
<comment type="caution">
    <text evidence="2">The sequence shown here is derived from an EMBL/GenBank/DDBJ whole genome shotgun (WGS) entry which is preliminary data.</text>
</comment>
<sequence length="88" mass="9975">MEHTIGKWKDDTFKNMGVAEPARKPAPPIIICHVVIRRENLGTPDGLFKAEVDKKLGAANERATKNQTLKKKIYEGHKNLWPRMEPLG</sequence>
<organism evidence="2 3">
    <name type="scientific">Senna tora</name>
    <dbReference type="NCBI Taxonomy" id="362788"/>
    <lineage>
        <taxon>Eukaryota</taxon>
        <taxon>Viridiplantae</taxon>
        <taxon>Streptophyta</taxon>
        <taxon>Embryophyta</taxon>
        <taxon>Tracheophyta</taxon>
        <taxon>Spermatophyta</taxon>
        <taxon>Magnoliopsida</taxon>
        <taxon>eudicotyledons</taxon>
        <taxon>Gunneridae</taxon>
        <taxon>Pentapetalae</taxon>
        <taxon>rosids</taxon>
        <taxon>fabids</taxon>
        <taxon>Fabales</taxon>
        <taxon>Fabaceae</taxon>
        <taxon>Caesalpinioideae</taxon>
        <taxon>Cassia clade</taxon>
        <taxon>Senna</taxon>
    </lineage>
</organism>
<evidence type="ECO:0000313" key="3">
    <source>
        <dbReference type="Proteomes" id="UP000634136"/>
    </source>
</evidence>
<reference evidence="2" key="1">
    <citation type="submission" date="2020-09" db="EMBL/GenBank/DDBJ databases">
        <title>Genome-Enabled Discovery of Anthraquinone Biosynthesis in Senna tora.</title>
        <authorList>
            <person name="Kang S.-H."/>
            <person name="Pandey R.P."/>
            <person name="Lee C.-M."/>
            <person name="Sim J.-S."/>
            <person name="Jeong J.-T."/>
            <person name="Choi B.-S."/>
            <person name="Jung M."/>
            <person name="Ginzburg D."/>
            <person name="Zhao K."/>
            <person name="Won S.Y."/>
            <person name="Oh T.-J."/>
            <person name="Yu Y."/>
            <person name="Kim N.-H."/>
            <person name="Lee O.R."/>
            <person name="Lee T.-H."/>
            <person name="Bashyal P."/>
            <person name="Kim T.-S."/>
            <person name="Lee W.-H."/>
            <person name="Kawkins C."/>
            <person name="Kim C.-K."/>
            <person name="Kim J.S."/>
            <person name="Ahn B.O."/>
            <person name="Rhee S.Y."/>
            <person name="Sohng J.K."/>
        </authorList>
    </citation>
    <scope>NUCLEOTIDE SEQUENCE</scope>
    <source>
        <tissue evidence="2">Leaf</tissue>
    </source>
</reference>
<keyword evidence="3" id="KW-1185">Reference proteome</keyword>
<feature type="compositionally biased region" description="Basic and acidic residues" evidence="1">
    <location>
        <begin position="1"/>
        <end position="13"/>
    </location>
</feature>
<protein>
    <submittedName>
        <fullName evidence="2">Uncharacterized protein</fullName>
    </submittedName>
</protein>
<dbReference type="Proteomes" id="UP000634136">
    <property type="component" value="Unassembled WGS sequence"/>
</dbReference>
<feature type="region of interest" description="Disordered" evidence="1">
    <location>
        <begin position="1"/>
        <end position="22"/>
    </location>
</feature>
<proteinExistence type="predicted"/>
<dbReference type="AlphaFoldDB" id="A0A834SNY9"/>
<evidence type="ECO:0000313" key="2">
    <source>
        <dbReference type="EMBL" id="KAF7806203.1"/>
    </source>
</evidence>
<name>A0A834SNY9_9FABA</name>
<evidence type="ECO:0000256" key="1">
    <source>
        <dbReference type="SAM" id="MobiDB-lite"/>
    </source>
</evidence>
<accession>A0A834SNY9</accession>